<gene>
    <name evidence="2" type="ORF">GCM10010423_50580</name>
</gene>
<name>A0ABP6B7N2_9ACTN</name>
<keyword evidence="3" id="KW-1185">Reference proteome</keyword>
<feature type="region of interest" description="Disordered" evidence="1">
    <location>
        <begin position="106"/>
        <end position="147"/>
    </location>
</feature>
<accession>A0ABP6B7N2</accession>
<sequence>MANDADIKVNVDLLVESESRPKRIKKDFKSMGNHRDDMRKNWGRGDVTGAMDEFVNNWNDHRGSLLSHINTMRNLFKATIAAVKRPASPAIVLVTTGALLLTACGSGHEESTDKDKVADTSQSAGMPKRPAESSAAQSGDKPDGVDVSLPKDMNLVFDWSKSHNANEAAAMDDAANFLRAIYRGVDQRSTEDAAVTTYATGGGLHYAQVQIGEWMKGGWTATGTRRHYDATTRSVPNGKSVEVAFCADTSKFYGKEIKTGKVLKTEPRLKDFGYYKIVMVKSATAAGLWQASKVFVEAKAEQCR</sequence>
<dbReference type="Proteomes" id="UP001501095">
    <property type="component" value="Unassembled WGS sequence"/>
</dbReference>
<evidence type="ECO:0000256" key="1">
    <source>
        <dbReference type="SAM" id="MobiDB-lite"/>
    </source>
</evidence>
<comment type="caution">
    <text evidence="2">The sequence shown here is derived from an EMBL/GenBank/DDBJ whole genome shotgun (WGS) entry which is preliminary data.</text>
</comment>
<evidence type="ECO:0008006" key="4">
    <source>
        <dbReference type="Google" id="ProtNLM"/>
    </source>
</evidence>
<proteinExistence type="predicted"/>
<evidence type="ECO:0000313" key="3">
    <source>
        <dbReference type="Proteomes" id="UP001501095"/>
    </source>
</evidence>
<dbReference type="EMBL" id="BAAATM010000016">
    <property type="protein sequence ID" value="GAA2545100.1"/>
    <property type="molecule type" value="Genomic_DNA"/>
</dbReference>
<protein>
    <recommendedName>
        <fullName evidence="4">Lipoprotein</fullName>
    </recommendedName>
</protein>
<organism evidence="2 3">
    <name type="scientific">Streptomyces levis</name>
    <dbReference type="NCBI Taxonomy" id="285566"/>
    <lineage>
        <taxon>Bacteria</taxon>
        <taxon>Bacillati</taxon>
        <taxon>Actinomycetota</taxon>
        <taxon>Actinomycetes</taxon>
        <taxon>Kitasatosporales</taxon>
        <taxon>Streptomycetaceae</taxon>
        <taxon>Streptomyces</taxon>
    </lineage>
</organism>
<dbReference type="RefSeq" id="WP_425584564.1">
    <property type="nucleotide sequence ID" value="NZ_BAAATM010000016.1"/>
</dbReference>
<evidence type="ECO:0000313" key="2">
    <source>
        <dbReference type="EMBL" id="GAA2545100.1"/>
    </source>
</evidence>
<reference evidence="3" key="1">
    <citation type="journal article" date="2019" name="Int. J. Syst. Evol. Microbiol.">
        <title>The Global Catalogue of Microorganisms (GCM) 10K type strain sequencing project: providing services to taxonomists for standard genome sequencing and annotation.</title>
        <authorList>
            <consortium name="The Broad Institute Genomics Platform"/>
            <consortium name="The Broad Institute Genome Sequencing Center for Infectious Disease"/>
            <person name="Wu L."/>
            <person name="Ma J."/>
        </authorList>
    </citation>
    <scope>NUCLEOTIDE SEQUENCE [LARGE SCALE GENOMIC DNA]</scope>
    <source>
        <strain evidence="3">JCM 6924</strain>
    </source>
</reference>
<feature type="compositionally biased region" description="Basic and acidic residues" evidence="1">
    <location>
        <begin position="107"/>
        <end position="118"/>
    </location>
</feature>